<dbReference type="InterPro" id="IPR013128">
    <property type="entry name" value="Peptidase_C1A"/>
</dbReference>
<dbReference type="PANTHER" id="PTHR12411">
    <property type="entry name" value="CYSTEINE PROTEASE FAMILY C1-RELATED"/>
    <property type="match status" value="1"/>
</dbReference>
<reference evidence="9" key="1">
    <citation type="submission" date="2022-11" db="UniProtKB">
        <authorList>
            <consortium name="WormBaseParasite"/>
        </authorList>
    </citation>
    <scope>IDENTIFICATION</scope>
</reference>
<comment type="similarity">
    <text evidence="1">Belongs to the peptidase C1 family.</text>
</comment>
<dbReference type="PROSITE" id="PS00639">
    <property type="entry name" value="THIOL_PROTEASE_HIS"/>
    <property type="match status" value="1"/>
</dbReference>
<evidence type="ECO:0000256" key="2">
    <source>
        <dbReference type="ARBA" id="ARBA00022670"/>
    </source>
</evidence>
<keyword evidence="2" id="KW-0645">Protease</keyword>
<dbReference type="InterPro" id="IPR000169">
    <property type="entry name" value="Pept_cys_AS"/>
</dbReference>
<feature type="signal peptide" evidence="6">
    <location>
        <begin position="1"/>
        <end position="19"/>
    </location>
</feature>
<dbReference type="WBParaSite" id="scf7180000420242.g4975">
    <property type="protein sequence ID" value="scf7180000420242.g4975"/>
    <property type="gene ID" value="scf7180000420242.g4975"/>
</dbReference>
<dbReference type="SUPFAM" id="SSF54001">
    <property type="entry name" value="Cysteine proteinases"/>
    <property type="match status" value="1"/>
</dbReference>
<accession>A0A915NMV5</accession>
<feature type="region of interest" description="Disordered" evidence="5">
    <location>
        <begin position="73"/>
        <end position="96"/>
    </location>
</feature>
<evidence type="ECO:0000256" key="3">
    <source>
        <dbReference type="ARBA" id="ARBA00022801"/>
    </source>
</evidence>
<dbReference type="InterPro" id="IPR000668">
    <property type="entry name" value="Peptidase_C1A_C"/>
</dbReference>
<feature type="chain" id="PRO_5037736212" evidence="6">
    <location>
        <begin position="20"/>
        <end position="361"/>
    </location>
</feature>
<evidence type="ECO:0000256" key="5">
    <source>
        <dbReference type="SAM" id="MobiDB-lite"/>
    </source>
</evidence>
<sequence length="361" mass="40040">MFKIINIFLIILIIKITSSLKLSIEETLNKAKTLVEKINLEAKGWDAKLHKRFALMEDKHLKMLGVKLAKTLAPPPPRNVSKEENKGEGKHIRRKRQTSCTDNVGFDARNTFQCCAGIIGAIQDQSSCGSCWAVAVSSAFTDRYCISRMKAGNPPAFNDPTARFSAADMLSCATYTSGCNGGDPYNAWLWTYTSGIVTGTDYTWATGCKPYPFPPHGTTMYTAPACTYSCTTAWNKAYSVDKRFSQMVYFLQGQGNVAAIQNEIKANGSVVAVFDLYSDFYYYSSGVYSHTPSAVYEGGHAVRVIGWGTQTCSDGTQRDYWLAANQWNTDWGMQGFFKILRGTDECRFESSEISFGTPNIK</sequence>
<evidence type="ECO:0000313" key="9">
    <source>
        <dbReference type="WBParaSite" id="scf7180000420242.g4975"/>
    </source>
</evidence>
<keyword evidence="6" id="KW-0732">Signal</keyword>
<feature type="domain" description="Peptidase C1A papain C-terminal" evidence="7">
    <location>
        <begin position="102"/>
        <end position="357"/>
    </location>
</feature>
<dbReference type="SMART" id="SM00645">
    <property type="entry name" value="Pept_C1"/>
    <property type="match status" value="1"/>
</dbReference>
<dbReference type="GO" id="GO:0006508">
    <property type="term" value="P:proteolysis"/>
    <property type="evidence" value="ECO:0007669"/>
    <property type="project" value="UniProtKB-KW"/>
</dbReference>
<evidence type="ECO:0000256" key="1">
    <source>
        <dbReference type="ARBA" id="ARBA00008455"/>
    </source>
</evidence>
<dbReference type="GO" id="GO:0008234">
    <property type="term" value="F:cysteine-type peptidase activity"/>
    <property type="evidence" value="ECO:0007669"/>
    <property type="project" value="UniProtKB-KW"/>
</dbReference>
<dbReference type="InterPro" id="IPR038765">
    <property type="entry name" value="Papain-like_cys_pep_sf"/>
</dbReference>
<keyword evidence="8" id="KW-1185">Reference proteome</keyword>
<organism evidence="8 9">
    <name type="scientific">Meloidogyne floridensis</name>
    <dbReference type="NCBI Taxonomy" id="298350"/>
    <lineage>
        <taxon>Eukaryota</taxon>
        <taxon>Metazoa</taxon>
        <taxon>Ecdysozoa</taxon>
        <taxon>Nematoda</taxon>
        <taxon>Chromadorea</taxon>
        <taxon>Rhabditida</taxon>
        <taxon>Tylenchina</taxon>
        <taxon>Tylenchomorpha</taxon>
        <taxon>Tylenchoidea</taxon>
        <taxon>Meloidogynidae</taxon>
        <taxon>Meloidogyninae</taxon>
        <taxon>Meloidogyne</taxon>
    </lineage>
</organism>
<evidence type="ECO:0000256" key="4">
    <source>
        <dbReference type="ARBA" id="ARBA00022807"/>
    </source>
</evidence>
<dbReference type="Proteomes" id="UP000887560">
    <property type="component" value="Unplaced"/>
</dbReference>
<keyword evidence="3" id="KW-0378">Hydrolase</keyword>
<protein>
    <submittedName>
        <fullName evidence="9">Peptidase C1A papain C-terminal domain-containing protein</fullName>
    </submittedName>
</protein>
<keyword evidence="4" id="KW-0788">Thiol protease</keyword>
<evidence type="ECO:0000313" key="8">
    <source>
        <dbReference type="Proteomes" id="UP000887560"/>
    </source>
</evidence>
<feature type="compositionally biased region" description="Basic and acidic residues" evidence="5">
    <location>
        <begin position="80"/>
        <end position="90"/>
    </location>
</feature>
<dbReference type="PRINTS" id="PR00705">
    <property type="entry name" value="PAPAIN"/>
</dbReference>
<dbReference type="CDD" id="cd02620">
    <property type="entry name" value="Peptidase_C1A_CathepsinB"/>
    <property type="match status" value="1"/>
</dbReference>
<proteinExistence type="inferred from homology"/>
<dbReference type="Gene3D" id="3.90.70.10">
    <property type="entry name" value="Cysteine proteinases"/>
    <property type="match status" value="1"/>
</dbReference>
<name>A0A915NMV5_9BILA</name>
<dbReference type="Pfam" id="PF00112">
    <property type="entry name" value="Peptidase_C1"/>
    <property type="match status" value="1"/>
</dbReference>
<dbReference type="AlphaFoldDB" id="A0A915NMV5"/>
<evidence type="ECO:0000259" key="7">
    <source>
        <dbReference type="SMART" id="SM00645"/>
    </source>
</evidence>
<evidence type="ECO:0000256" key="6">
    <source>
        <dbReference type="SAM" id="SignalP"/>
    </source>
</evidence>
<dbReference type="PROSITE" id="PS00139">
    <property type="entry name" value="THIOL_PROTEASE_CYS"/>
    <property type="match status" value="1"/>
</dbReference>
<dbReference type="InterPro" id="IPR025660">
    <property type="entry name" value="Pept_his_AS"/>
</dbReference>